<evidence type="ECO:0000313" key="1">
    <source>
        <dbReference type="EMBL" id="AJR06317.1"/>
    </source>
</evidence>
<sequence length="75" mass="8813">MFINSEHYFIDQAPHSAYNCKPSFHGISLALNPTARSTRLKDNIMLNSITHWIKLRLLRSSLSNQWENDFFSCHF</sequence>
<keyword evidence="2" id="KW-1185">Reference proteome</keyword>
<organism evidence="1 2">
    <name type="scientific">Photobacterium gaetbulicola Gung47</name>
    <dbReference type="NCBI Taxonomy" id="658445"/>
    <lineage>
        <taxon>Bacteria</taxon>
        <taxon>Pseudomonadati</taxon>
        <taxon>Pseudomonadota</taxon>
        <taxon>Gammaproteobacteria</taxon>
        <taxon>Vibrionales</taxon>
        <taxon>Vibrionaceae</taxon>
        <taxon>Photobacterium</taxon>
    </lineage>
</organism>
<dbReference type="EMBL" id="CP005973">
    <property type="protein sequence ID" value="AJR06317.1"/>
    <property type="molecule type" value="Genomic_DNA"/>
</dbReference>
<dbReference type="PATRIC" id="fig|658445.3.peg.1406"/>
<gene>
    <name evidence="1" type="ORF">H744_1c1294</name>
</gene>
<dbReference type="HOGENOM" id="CLU_2667881_0_0_6"/>
<dbReference type="KEGG" id="pgb:H744_1c1294"/>
<dbReference type="STRING" id="658445.H744_1c1294"/>
<reference evidence="1 2" key="1">
    <citation type="submission" date="2013-05" db="EMBL/GenBank/DDBJ databases">
        <title>Complete genome sequence of the lipase-producing bacterium Photobacterium gaetbulicola Gung47.</title>
        <authorList>
            <person name="Kim Y.-O."/>
        </authorList>
    </citation>
    <scope>NUCLEOTIDE SEQUENCE [LARGE SCALE GENOMIC DNA]</scope>
    <source>
        <strain evidence="1 2">Gung47</strain>
    </source>
</reference>
<evidence type="ECO:0000313" key="2">
    <source>
        <dbReference type="Proteomes" id="UP000032303"/>
    </source>
</evidence>
<dbReference type="Proteomes" id="UP000032303">
    <property type="component" value="Chromosome 1"/>
</dbReference>
<dbReference type="AlphaFoldDB" id="A0A0C5WJE2"/>
<proteinExistence type="predicted"/>
<accession>A0A0C5WJE2</accession>
<protein>
    <submittedName>
        <fullName evidence="1">Uncharacterized protein</fullName>
    </submittedName>
</protein>
<name>A0A0C5WJE2_9GAMM</name>